<dbReference type="AlphaFoldDB" id="A0A0A0EZ49"/>
<evidence type="ECO:0000256" key="1">
    <source>
        <dbReference type="ARBA" id="ARBA00004651"/>
    </source>
</evidence>
<keyword evidence="5 8" id="KW-0812">Transmembrane</keyword>
<evidence type="ECO:0000313" key="9">
    <source>
        <dbReference type="EMBL" id="KGM55814.1"/>
    </source>
</evidence>
<keyword evidence="3" id="KW-0813">Transport</keyword>
<dbReference type="STRING" id="1385517.N800_11950"/>
<dbReference type="Gene3D" id="1.20.58.340">
    <property type="entry name" value="Magnesium transport protein CorA, transmembrane region"/>
    <property type="match status" value="2"/>
</dbReference>
<name>A0A0A0EZ49_9GAMM</name>
<dbReference type="Gene3D" id="3.30.460.20">
    <property type="entry name" value="CorA soluble domain-like"/>
    <property type="match status" value="1"/>
</dbReference>
<dbReference type="GO" id="GO:0015087">
    <property type="term" value="F:cobalt ion transmembrane transporter activity"/>
    <property type="evidence" value="ECO:0007669"/>
    <property type="project" value="TreeGrafter"/>
</dbReference>
<reference evidence="9 10" key="1">
    <citation type="submission" date="2013-08" db="EMBL/GenBank/DDBJ databases">
        <title>Genome sequencing of Lysobacter.</title>
        <authorList>
            <person name="Zhang S."/>
            <person name="Wang G."/>
        </authorList>
    </citation>
    <scope>NUCLEOTIDE SEQUENCE [LARGE SCALE GENOMIC DNA]</scope>
    <source>
        <strain evidence="9 10">GH1-9</strain>
    </source>
</reference>
<dbReference type="PANTHER" id="PTHR46494:SF1">
    <property type="entry name" value="CORA FAMILY METAL ION TRANSPORTER (EUROFUNG)"/>
    <property type="match status" value="1"/>
</dbReference>
<organism evidence="9 10">
    <name type="scientific">Lysobacter daejeonensis GH1-9</name>
    <dbReference type="NCBI Taxonomy" id="1385517"/>
    <lineage>
        <taxon>Bacteria</taxon>
        <taxon>Pseudomonadati</taxon>
        <taxon>Pseudomonadota</taxon>
        <taxon>Gammaproteobacteria</taxon>
        <taxon>Lysobacterales</taxon>
        <taxon>Lysobacteraceae</taxon>
        <taxon>Aerolutibacter</taxon>
    </lineage>
</organism>
<dbReference type="GO" id="GO:0015095">
    <property type="term" value="F:magnesium ion transmembrane transporter activity"/>
    <property type="evidence" value="ECO:0007669"/>
    <property type="project" value="TreeGrafter"/>
</dbReference>
<evidence type="ECO:0000256" key="4">
    <source>
        <dbReference type="ARBA" id="ARBA00022475"/>
    </source>
</evidence>
<evidence type="ECO:0000256" key="3">
    <source>
        <dbReference type="ARBA" id="ARBA00022448"/>
    </source>
</evidence>
<evidence type="ECO:0000256" key="7">
    <source>
        <dbReference type="ARBA" id="ARBA00023136"/>
    </source>
</evidence>
<dbReference type="EMBL" id="AVPU01000003">
    <property type="protein sequence ID" value="KGM55814.1"/>
    <property type="molecule type" value="Genomic_DNA"/>
</dbReference>
<evidence type="ECO:0000256" key="5">
    <source>
        <dbReference type="ARBA" id="ARBA00022692"/>
    </source>
</evidence>
<dbReference type="OrthoDB" id="7596309at2"/>
<dbReference type="InterPro" id="IPR045861">
    <property type="entry name" value="CorA_cytoplasmic_dom"/>
</dbReference>
<proteinExistence type="inferred from homology"/>
<gene>
    <name evidence="9" type="ORF">N800_11950</name>
</gene>
<sequence>MQNNACTPRSPLIAEANLRAFLFDGEAVDRDVDLAEVGVSGLTERQLLWVDVEDTDSGEAALLIDPLVRQLQLGPDAAEVLKSLDGRAGLASFGDWFLAQAVAVEHEGGLRFRGRGLAIVCGHNVVVSLHRGSLHFLDELRGREHADTRLGTLSAESFTASLLGWLVDSYLHAVSDFEAAVDRLEVSVLSVRAPRQSLQDLVDLRRGASRLRRMLAPHRHVFGAMARPDFRPDDAGIADKHFRALEQRFERAMDAVENARDLVVGSFELFATRSSERTNDTIRTLTFVTVLLGTLSVVAGTLGMNFAAPFFDTGGRGFWTAFAGMALVAVASIIVARWRRWI</sequence>
<dbReference type="GO" id="GO:0000287">
    <property type="term" value="F:magnesium ion binding"/>
    <property type="evidence" value="ECO:0007669"/>
    <property type="project" value="TreeGrafter"/>
</dbReference>
<accession>A0A0A0EZ49</accession>
<dbReference type="RefSeq" id="WP_036134490.1">
    <property type="nucleotide sequence ID" value="NZ_AVPU01000003.1"/>
</dbReference>
<feature type="transmembrane region" description="Helical" evidence="8">
    <location>
        <begin position="317"/>
        <end position="336"/>
    </location>
</feature>
<protein>
    <recommendedName>
        <fullName evidence="11">Magnesium transporter CorA</fullName>
    </recommendedName>
</protein>
<evidence type="ECO:0000256" key="8">
    <source>
        <dbReference type="SAM" id="Phobius"/>
    </source>
</evidence>
<dbReference type="eggNOG" id="COG0598">
    <property type="taxonomic scope" value="Bacteria"/>
</dbReference>
<dbReference type="InterPro" id="IPR002523">
    <property type="entry name" value="MgTranspt_CorA/ZnTranspt_ZntB"/>
</dbReference>
<evidence type="ECO:0000313" key="10">
    <source>
        <dbReference type="Proteomes" id="UP000029998"/>
    </source>
</evidence>
<keyword evidence="10" id="KW-1185">Reference proteome</keyword>
<comment type="caution">
    <text evidence="9">The sequence shown here is derived from an EMBL/GenBank/DDBJ whole genome shotgun (WGS) entry which is preliminary data.</text>
</comment>
<evidence type="ECO:0008006" key="11">
    <source>
        <dbReference type="Google" id="ProtNLM"/>
    </source>
</evidence>
<comment type="subcellular location">
    <subcellularLocation>
        <location evidence="1">Cell membrane</location>
        <topology evidence="1">Multi-pass membrane protein</topology>
    </subcellularLocation>
</comment>
<feature type="transmembrane region" description="Helical" evidence="8">
    <location>
        <begin position="285"/>
        <end position="311"/>
    </location>
</feature>
<dbReference type="Pfam" id="PF01544">
    <property type="entry name" value="CorA"/>
    <property type="match status" value="1"/>
</dbReference>
<dbReference type="SUPFAM" id="SSF143865">
    <property type="entry name" value="CorA soluble domain-like"/>
    <property type="match status" value="1"/>
</dbReference>
<evidence type="ECO:0000256" key="2">
    <source>
        <dbReference type="ARBA" id="ARBA00009765"/>
    </source>
</evidence>
<dbReference type="InterPro" id="IPR045863">
    <property type="entry name" value="CorA_TM1_TM2"/>
</dbReference>
<dbReference type="GO" id="GO:0005886">
    <property type="term" value="C:plasma membrane"/>
    <property type="evidence" value="ECO:0007669"/>
    <property type="project" value="UniProtKB-SubCell"/>
</dbReference>
<evidence type="ECO:0000256" key="6">
    <source>
        <dbReference type="ARBA" id="ARBA00022989"/>
    </source>
</evidence>
<keyword evidence="6 8" id="KW-1133">Transmembrane helix</keyword>
<dbReference type="PANTHER" id="PTHR46494">
    <property type="entry name" value="CORA FAMILY METAL ION TRANSPORTER (EUROFUNG)"/>
    <property type="match status" value="1"/>
</dbReference>
<dbReference type="GO" id="GO:0050897">
    <property type="term" value="F:cobalt ion binding"/>
    <property type="evidence" value="ECO:0007669"/>
    <property type="project" value="TreeGrafter"/>
</dbReference>
<keyword evidence="7 8" id="KW-0472">Membrane</keyword>
<dbReference type="Proteomes" id="UP000029998">
    <property type="component" value="Unassembled WGS sequence"/>
</dbReference>
<dbReference type="SUPFAM" id="SSF144083">
    <property type="entry name" value="Magnesium transport protein CorA, transmembrane region"/>
    <property type="match status" value="1"/>
</dbReference>
<keyword evidence="4" id="KW-1003">Cell membrane</keyword>
<comment type="similarity">
    <text evidence="2">Belongs to the CorA metal ion transporter (MIT) (TC 1.A.35) family.</text>
</comment>